<comment type="caution">
    <text evidence="2">The sequence shown here is derived from an EMBL/GenBank/DDBJ whole genome shotgun (WGS) entry which is preliminary data.</text>
</comment>
<accession>A0A8H4QIK2</accession>
<evidence type="ECO:0000313" key="2">
    <source>
        <dbReference type="EMBL" id="KAF4611436.1"/>
    </source>
</evidence>
<sequence length="494" mass="54704">MSDPFLRGCPIAVGARDRNLDALYSFLVWKMPPYVSCFLPFTLMATPSSPPASPIPEYHSNAEDLTESSNLRKRAREPSRDNSDEGFWDLTDDGRPKTRRVNPQRLAIRLGPDLVAEMEELIVPGAKMPTFAVRKDFQERYCVDRRHIYDYFHSRGLRVAKEDKHTNLIRGRAMKAQAQAQAQLAAKATSDKIKEESPSFETALGSPSEEVKENFACPKPRGRPATGRKVMKAQSKKPRTAPRSAATTVKRRKFIGPLSDSQDVYDGSQLQTDITPKLSSSGTDTDSDTETPCPEFSHPCDSSTEETLSTPGSLSASTSLPDFLPSPDDYVAGYYEFTGQPRDSSILDMESTGSGLLDYGCNLDENLLMNELGRGEGYGSVPSNVEPALAGFSEAYYDSTNQCLQPYYDDLMSVSRQSSASGVKNMTMPADSPMTMDLPDLRKWLVDDFDFSPTVMDSREYNLASDTLYAANERDPFLPGPHGYNPGTYNPQNL</sequence>
<organism evidence="2 3">
    <name type="scientific">Agrocybe pediades</name>
    <dbReference type="NCBI Taxonomy" id="84607"/>
    <lineage>
        <taxon>Eukaryota</taxon>
        <taxon>Fungi</taxon>
        <taxon>Dikarya</taxon>
        <taxon>Basidiomycota</taxon>
        <taxon>Agaricomycotina</taxon>
        <taxon>Agaricomycetes</taxon>
        <taxon>Agaricomycetidae</taxon>
        <taxon>Agaricales</taxon>
        <taxon>Agaricineae</taxon>
        <taxon>Strophariaceae</taxon>
        <taxon>Agrocybe</taxon>
    </lineage>
</organism>
<reference evidence="2 3" key="1">
    <citation type="submission" date="2019-12" db="EMBL/GenBank/DDBJ databases">
        <authorList>
            <person name="Floudas D."/>
            <person name="Bentzer J."/>
            <person name="Ahren D."/>
            <person name="Johansson T."/>
            <person name="Persson P."/>
            <person name="Tunlid A."/>
        </authorList>
    </citation>
    <scope>NUCLEOTIDE SEQUENCE [LARGE SCALE GENOMIC DNA]</scope>
    <source>
        <strain evidence="2 3">CBS 102.39</strain>
    </source>
</reference>
<keyword evidence="3" id="KW-1185">Reference proteome</keyword>
<protein>
    <submittedName>
        <fullName evidence="2">Uncharacterized protein</fullName>
    </submittedName>
</protein>
<dbReference type="Proteomes" id="UP000521872">
    <property type="component" value="Unassembled WGS sequence"/>
</dbReference>
<evidence type="ECO:0000256" key="1">
    <source>
        <dbReference type="SAM" id="MobiDB-lite"/>
    </source>
</evidence>
<feature type="compositionally biased region" description="Polar residues" evidence="1">
    <location>
        <begin position="268"/>
        <end position="278"/>
    </location>
</feature>
<feature type="region of interest" description="Disordered" evidence="1">
    <location>
        <begin position="50"/>
        <end position="100"/>
    </location>
</feature>
<feature type="compositionally biased region" description="Basic residues" evidence="1">
    <location>
        <begin position="229"/>
        <end position="240"/>
    </location>
</feature>
<dbReference type="AlphaFoldDB" id="A0A8H4QIK2"/>
<name>A0A8H4QIK2_9AGAR</name>
<gene>
    <name evidence="2" type="ORF">D9613_004150</name>
</gene>
<feature type="compositionally biased region" description="Polar residues" evidence="1">
    <location>
        <begin position="300"/>
        <end position="320"/>
    </location>
</feature>
<evidence type="ECO:0000313" key="3">
    <source>
        <dbReference type="Proteomes" id="UP000521872"/>
    </source>
</evidence>
<feature type="region of interest" description="Disordered" evidence="1">
    <location>
        <begin position="187"/>
        <end position="322"/>
    </location>
</feature>
<dbReference type="EMBL" id="JAACJL010000057">
    <property type="protein sequence ID" value="KAF4611436.1"/>
    <property type="molecule type" value="Genomic_DNA"/>
</dbReference>
<proteinExistence type="predicted"/>